<dbReference type="NCBIfam" id="TIGR01509">
    <property type="entry name" value="HAD-SF-IA-v3"/>
    <property type="match status" value="1"/>
</dbReference>
<dbReference type="Gene3D" id="1.20.120.1600">
    <property type="match status" value="1"/>
</dbReference>
<organism evidence="4 5">
    <name type="scientific">Acidihalobacter ferrooxydans</name>
    <dbReference type="NCBI Taxonomy" id="1765967"/>
    <lineage>
        <taxon>Bacteria</taxon>
        <taxon>Pseudomonadati</taxon>
        <taxon>Pseudomonadota</taxon>
        <taxon>Gammaproteobacteria</taxon>
        <taxon>Chromatiales</taxon>
        <taxon>Ectothiorhodospiraceae</taxon>
        <taxon>Acidihalobacter</taxon>
    </lineage>
</organism>
<evidence type="ECO:0000313" key="5">
    <source>
        <dbReference type="Proteomes" id="UP000243807"/>
    </source>
</evidence>
<evidence type="ECO:0000256" key="1">
    <source>
        <dbReference type="ARBA" id="ARBA00001946"/>
    </source>
</evidence>
<dbReference type="GO" id="GO:0016787">
    <property type="term" value="F:hydrolase activity"/>
    <property type="evidence" value="ECO:0007669"/>
    <property type="project" value="UniProtKB-KW"/>
</dbReference>
<dbReference type="Gene3D" id="3.40.50.1000">
    <property type="entry name" value="HAD superfamily/HAD-like"/>
    <property type="match status" value="1"/>
</dbReference>
<dbReference type="OrthoDB" id="367448at2"/>
<dbReference type="KEGG" id="afy:BW247_08790"/>
<gene>
    <name evidence="4" type="ORF">BW247_08790</name>
</gene>
<dbReference type="SFLD" id="SFLDS00003">
    <property type="entry name" value="Haloacid_Dehalogenase"/>
    <property type="match status" value="1"/>
</dbReference>
<dbReference type="STRING" id="1765967.BW247_08790"/>
<dbReference type="RefSeq" id="WP_076836816.1">
    <property type="nucleotide sequence ID" value="NZ_CP019434.1"/>
</dbReference>
<name>A0A1P8UH61_9GAMM</name>
<dbReference type="PANTHER" id="PTHR46470:SF4">
    <property type="entry name" value="5-AMINO-6-(5-PHOSPHO-D-RIBITYLAMINO)URACIL PHOSPHATASE YIGB"/>
    <property type="match status" value="1"/>
</dbReference>
<evidence type="ECO:0000256" key="2">
    <source>
        <dbReference type="ARBA" id="ARBA00022801"/>
    </source>
</evidence>
<dbReference type="GO" id="GO:0009231">
    <property type="term" value="P:riboflavin biosynthetic process"/>
    <property type="evidence" value="ECO:0007669"/>
    <property type="project" value="TreeGrafter"/>
</dbReference>
<dbReference type="Proteomes" id="UP000243807">
    <property type="component" value="Chromosome"/>
</dbReference>
<keyword evidence="5" id="KW-1185">Reference proteome</keyword>
<reference evidence="4 5" key="1">
    <citation type="submission" date="2017-01" db="EMBL/GenBank/DDBJ databases">
        <title>Draft sequence of Acidihalobacter ferrooxidans strain DSM 14175 (strain V8).</title>
        <authorList>
            <person name="Khaleque H.N."/>
            <person name="Ramsay J.P."/>
            <person name="Murphy R.J.T."/>
            <person name="Kaksonen A.H."/>
            <person name="Boxall N.J."/>
            <person name="Watkin E.L.J."/>
        </authorList>
    </citation>
    <scope>NUCLEOTIDE SEQUENCE [LARGE SCALE GENOMIC DNA]</scope>
    <source>
        <strain evidence="4 5">V8</strain>
    </source>
</reference>
<dbReference type="InterPro" id="IPR051400">
    <property type="entry name" value="HAD-like_hydrolase"/>
</dbReference>
<evidence type="ECO:0000313" key="4">
    <source>
        <dbReference type="EMBL" id="APZ43175.1"/>
    </source>
</evidence>
<dbReference type="InterPro" id="IPR023214">
    <property type="entry name" value="HAD_sf"/>
</dbReference>
<dbReference type="EMBL" id="CP019434">
    <property type="protein sequence ID" value="APZ43175.1"/>
    <property type="molecule type" value="Genomic_DNA"/>
</dbReference>
<keyword evidence="2" id="KW-0378">Hydrolase</keyword>
<dbReference type="NCBIfam" id="TIGR01549">
    <property type="entry name" value="HAD-SF-IA-v1"/>
    <property type="match status" value="1"/>
</dbReference>
<proteinExistence type="predicted"/>
<protein>
    <submittedName>
        <fullName evidence="4">Haloacid dehalogenase</fullName>
    </submittedName>
</protein>
<comment type="cofactor">
    <cofactor evidence="1">
        <name>Mg(2+)</name>
        <dbReference type="ChEBI" id="CHEBI:18420"/>
    </cofactor>
</comment>
<dbReference type="PANTHER" id="PTHR46470">
    <property type="entry name" value="N-ACYLNEURAMINATE-9-PHOSPHATASE"/>
    <property type="match status" value="1"/>
</dbReference>
<dbReference type="Pfam" id="PF00702">
    <property type="entry name" value="Hydrolase"/>
    <property type="match status" value="1"/>
</dbReference>
<evidence type="ECO:0000256" key="3">
    <source>
        <dbReference type="ARBA" id="ARBA00022842"/>
    </source>
</evidence>
<dbReference type="InterPro" id="IPR006439">
    <property type="entry name" value="HAD-SF_hydro_IA"/>
</dbReference>
<dbReference type="SUPFAM" id="SSF56784">
    <property type="entry name" value="HAD-like"/>
    <property type="match status" value="1"/>
</dbReference>
<keyword evidence="3" id="KW-0460">Magnesium</keyword>
<dbReference type="InterPro" id="IPR036412">
    <property type="entry name" value="HAD-like_sf"/>
</dbReference>
<dbReference type="AlphaFoldDB" id="A0A1P8UH61"/>
<accession>A0A1P8UH61</accession>
<dbReference type="SFLD" id="SFLDG01129">
    <property type="entry name" value="C1.5:_HAD__Beta-PGM__Phosphata"/>
    <property type="match status" value="1"/>
</dbReference>
<dbReference type="PRINTS" id="PR00413">
    <property type="entry name" value="HADHALOGNASE"/>
</dbReference>
<sequence>MTIRCITFDLDDTLWACQPVIAAAERRFYAWLIERYPALGVPFHDLDALIAHRIAYFRRNADLRHDMTRLRKRWLAELAAEHALDDALIEDGFRVFWLARNEVELYAEAADLLCTLGQRFTIGAITNGNADVRHIGVDHYFDFVLTSAEAGVSKPHPDIFAQALARAGVSANECVHVGDDAECDVRGAQALGLRAVWVNPAQSRWPLEEGAPDASIRHVSELPGVLREWNAL</sequence>